<evidence type="ECO:0000313" key="2">
    <source>
        <dbReference type="Proteomes" id="UP000195447"/>
    </source>
</evidence>
<keyword evidence="2" id="KW-1185">Reference proteome</keyword>
<dbReference type="Proteomes" id="UP000195447">
    <property type="component" value="Unassembled WGS sequence"/>
</dbReference>
<proteinExistence type="predicted"/>
<comment type="caution">
    <text evidence="1">The sequence shown here is derived from an EMBL/GenBank/DDBJ whole genome shotgun (WGS) entry which is preliminary data.</text>
</comment>
<protein>
    <submittedName>
        <fullName evidence="1">Uncharacterized protein</fullName>
    </submittedName>
</protein>
<sequence>MSNTYQQVNIFLINGNIVIAYENKYGPVHQSILYEFQQGTSPFINANLIDDQKALIPKQNILYITVNNKF</sequence>
<evidence type="ECO:0000313" key="1">
    <source>
        <dbReference type="EMBL" id="OUP60589.1"/>
    </source>
</evidence>
<dbReference type="RefSeq" id="WP_087158608.1">
    <property type="nucleotide sequence ID" value="NZ_NFKM01000009.1"/>
</dbReference>
<organism evidence="1 2">
    <name type="scientific">Faecalitalea cylindroides</name>
    <dbReference type="NCBI Taxonomy" id="39483"/>
    <lineage>
        <taxon>Bacteria</taxon>
        <taxon>Bacillati</taxon>
        <taxon>Bacillota</taxon>
        <taxon>Erysipelotrichia</taxon>
        <taxon>Erysipelotrichales</taxon>
        <taxon>Erysipelotrichaceae</taxon>
        <taxon>Faecalitalea</taxon>
    </lineage>
</organism>
<dbReference type="AlphaFoldDB" id="A0A1Y4LY65"/>
<gene>
    <name evidence="1" type="ORF">B5F14_05620</name>
</gene>
<accession>A0A1Y4LY65</accession>
<name>A0A1Y4LY65_9FIRM</name>
<reference evidence="2" key="1">
    <citation type="submission" date="2017-04" db="EMBL/GenBank/DDBJ databases">
        <title>Function of individual gut microbiota members based on whole genome sequencing of pure cultures obtained from chicken caecum.</title>
        <authorList>
            <person name="Medvecky M."/>
            <person name="Cejkova D."/>
            <person name="Polansky O."/>
            <person name="Karasova D."/>
            <person name="Kubasova T."/>
            <person name="Cizek A."/>
            <person name="Rychlik I."/>
        </authorList>
    </citation>
    <scope>NUCLEOTIDE SEQUENCE [LARGE SCALE GENOMIC DNA]</scope>
    <source>
        <strain evidence="2">An178</strain>
    </source>
</reference>
<dbReference type="EMBL" id="NFKM01000009">
    <property type="protein sequence ID" value="OUP60589.1"/>
    <property type="molecule type" value="Genomic_DNA"/>
</dbReference>